<dbReference type="InterPro" id="IPR007627">
    <property type="entry name" value="RNA_pol_sigma70_r2"/>
</dbReference>
<gene>
    <name evidence="8" type="ORF">AVDCRST_MAG33-1684</name>
</gene>
<comment type="similarity">
    <text evidence="1">Belongs to the sigma-70 factor family. ECF subfamily.</text>
</comment>
<dbReference type="SUPFAM" id="SSF88659">
    <property type="entry name" value="Sigma3 and sigma4 domains of RNA polymerase sigma factors"/>
    <property type="match status" value="1"/>
</dbReference>
<organism evidence="8">
    <name type="scientific">uncultured Thermomicrobiales bacterium</name>
    <dbReference type="NCBI Taxonomy" id="1645740"/>
    <lineage>
        <taxon>Bacteria</taxon>
        <taxon>Pseudomonadati</taxon>
        <taxon>Thermomicrobiota</taxon>
        <taxon>Thermomicrobia</taxon>
        <taxon>Thermomicrobiales</taxon>
        <taxon>environmental samples</taxon>
    </lineage>
</organism>
<feature type="region of interest" description="Disordered" evidence="6">
    <location>
        <begin position="1"/>
        <end position="49"/>
    </location>
</feature>
<keyword evidence="4" id="KW-0238">DNA-binding</keyword>
<dbReference type="Gene3D" id="1.10.1740.10">
    <property type="match status" value="1"/>
</dbReference>
<keyword evidence="2" id="KW-0805">Transcription regulation</keyword>
<accession>A0A6J4UXN1</accession>
<evidence type="ECO:0000259" key="7">
    <source>
        <dbReference type="Pfam" id="PF04542"/>
    </source>
</evidence>
<proteinExistence type="inferred from homology"/>
<dbReference type="SUPFAM" id="SSF88946">
    <property type="entry name" value="Sigma2 domain of RNA polymerase sigma factors"/>
    <property type="match status" value="1"/>
</dbReference>
<keyword evidence="3" id="KW-0731">Sigma factor</keyword>
<evidence type="ECO:0000256" key="1">
    <source>
        <dbReference type="ARBA" id="ARBA00010641"/>
    </source>
</evidence>
<feature type="domain" description="RNA polymerase sigma-70 region 2" evidence="7">
    <location>
        <begin position="66"/>
        <end position="113"/>
    </location>
</feature>
<evidence type="ECO:0000256" key="5">
    <source>
        <dbReference type="ARBA" id="ARBA00023163"/>
    </source>
</evidence>
<dbReference type="PANTHER" id="PTHR43133">
    <property type="entry name" value="RNA POLYMERASE ECF-TYPE SIGMA FACTO"/>
    <property type="match status" value="1"/>
</dbReference>
<evidence type="ECO:0000313" key="8">
    <source>
        <dbReference type="EMBL" id="CAA9561222.1"/>
    </source>
</evidence>
<evidence type="ECO:0000256" key="2">
    <source>
        <dbReference type="ARBA" id="ARBA00023015"/>
    </source>
</evidence>
<dbReference type="InterPro" id="IPR039425">
    <property type="entry name" value="RNA_pol_sigma-70-like"/>
</dbReference>
<sequence length="266" mass="28287">MHLDGGLGRTPGRRLVADDPPVPGDPAATATLLRQPDRPRQDRAMPRSLRPVDATPIRAAGFAKVVRTYEAPVSRYLVRIVGDAELARDLAQATSLSAFRAWPDPDPAYPGAWPDRIATDHAPTCLHRRKGIRWVPLSRLARRDREAPTADPVSPDPLFASGAVAVAVDGIVGADAIDAILDAMDPRDWATLLLHAAGCSGAEIGQRLGSSPASARTRLSHTRARFREEYGRLAVLSAPSGRERPAGMSGAVTTGRAGAPVMGVTR</sequence>
<dbReference type="EMBL" id="CADCWK010000174">
    <property type="protein sequence ID" value="CAA9561222.1"/>
    <property type="molecule type" value="Genomic_DNA"/>
</dbReference>
<keyword evidence="5" id="KW-0804">Transcription</keyword>
<dbReference type="InterPro" id="IPR013325">
    <property type="entry name" value="RNA_pol_sigma_r2"/>
</dbReference>
<dbReference type="GO" id="GO:0016987">
    <property type="term" value="F:sigma factor activity"/>
    <property type="evidence" value="ECO:0007669"/>
    <property type="project" value="UniProtKB-KW"/>
</dbReference>
<evidence type="ECO:0000256" key="4">
    <source>
        <dbReference type="ARBA" id="ARBA00023125"/>
    </source>
</evidence>
<feature type="region of interest" description="Disordered" evidence="6">
    <location>
        <begin position="241"/>
        <end position="266"/>
    </location>
</feature>
<dbReference type="InterPro" id="IPR036388">
    <property type="entry name" value="WH-like_DNA-bd_sf"/>
</dbReference>
<dbReference type="AlphaFoldDB" id="A0A6J4UXN1"/>
<dbReference type="InterPro" id="IPR013324">
    <property type="entry name" value="RNA_pol_sigma_r3/r4-like"/>
</dbReference>
<evidence type="ECO:0000256" key="3">
    <source>
        <dbReference type="ARBA" id="ARBA00023082"/>
    </source>
</evidence>
<dbReference type="Gene3D" id="1.10.10.10">
    <property type="entry name" value="Winged helix-like DNA-binding domain superfamily/Winged helix DNA-binding domain"/>
    <property type="match status" value="1"/>
</dbReference>
<reference evidence="8" key="1">
    <citation type="submission" date="2020-02" db="EMBL/GenBank/DDBJ databases">
        <authorList>
            <person name="Meier V. D."/>
        </authorList>
    </citation>
    <scope>NUCLEOTIDE SEQUENCE</scope>
    <source>
        <strain evidence="8">AVDCRST_MAG33</strain>
    </source>
</reference>
<feature type="compositionally biased region" description="Basic and acidic residues" evidence="6">
    <location>
        <begin position="35"/>
        <end position="45"/>
    </location>
</feature>
<evidence type="ECO:0000256" key="6">
    <source>
        <dbReference type="SAM" id="MobiDB-lite"/>
    </source>
</evidence>
<name>A0A6J4UXN1_9BACT</name>
<dbReference type="GO" id="GO:0006352">
    <property type="term" value="P:DNA-templated transcription initiation"/>
    <property type="evidence" value="ECO:0007669"/>
    <property type="project" value="InterPro"/>
</dbReference>
<dbReference type="Pfam" id="PF04542">
    <property type="entry name" value="Sigma70_r2"/>
    <property type="match status" value="1"/>
</dbReference>
<protein>
    <recommendedName>
        <fullName evidence="7">RNA polymerase sigma-70 region 2 domain-containing protein</fullName>
    </recommendedName>
</protein>
<dbReference type="PANTHER" id="PTHR43133:SF8">
    <property type="entry name" value="RNA POLYMERASE SIGMA FACTOR HI_1459-RELATED"/>
    <property type="match status" value="1"/>
</dbReference>
<dbReference type="GO" id="GO:0003677">
    <property type="term" value="F:DNA binding"/>
    <property type="evidence" value="ECO:0007669"/>
    <property type="project" value="UniProtKB-KW"/>
</dbReference>